<dbReference type="PATRIC" id="fig|1053224.3.peg.6135"/>
<organism evidence="2 3">
    <name type="scientific">Bacillus cereus VD021</name>
    <dbReference type="NCBI Taxonomy" id="1053224"/>
    <lineage>
        <taxon>Bacteria</taxon>
        <taxon>Bacillati</taxon>
        <taxon>Bacillota</taxon>
        <taxon>Bacilli</taxon>
        <taxon>Bacillales</taxon>
        <taxon>Bacillaceae</taxon>
        <taxon>Bacillus</taxon>
        <taxon>Bacillus cereus group</taxon>
    </lineage>
</organism>
<dbReference type="EMBL" id="AHES01000082">
    <property type="protein sequence ID" value="EOO65509.1"/>
    <property type="molecule type" value="Genomic_DNA"/>
</dbReference>
<dbReference type="RefSeq" id="WP_016101371.1">
    <property type="nucleotide sequence ID" value="NZ_KB976275.1"/>
</dbReference>
<feature type="chain" id="PRO_5038440707" evidence="1">
    <location>
        <begin position="23"/>
        <end position="51"/>
    </location>
</feature>
<evidence type="ECO:0000313" key="3">
    <source>
        <dbReference type="Proteomes" id="UP000014040"/>
    </source>
</evidence>
<gene>
    <name evidence="2" type="ORF">IIC_06119</name>
</gene>
<dbReference type="HOGENOM" id="CLU_214723_0_0_9"/>
<protein>
    <submittedName>
        <fullName evidence="2">Uncharacterized protein</fullName>
    </submittedName>
</protein>
<proteinExistence type="predicted"/>
<feature type="signal peptide" evidence="1">
    <location>
        <begin position="1"/>
        <end position="22"/>
    </location>
</feature>
<evidence type="ECO:0000313" key="2">
    <source>
        <dbReference type="EMBL" id="EOO65509.1"/>
    </source>
</evidence>
<accession>R8GY63</accession>
<keyword evidence="1" id="KW-0732">Signal</keyword>
<reference evidence="2 3" key="1">
    <citation type="submission" date="2012-12" db="EMBL/GenBank/DDBJ databases">
        <title>The Genome Sequence of Bacillus cereus VD021.</title>
        <authorList>
            <consortium name="The Broad Institute Genome Sequencing Platform"/>
            <consortium name="The Broad Institute Genome Sequencing Center for Infectious Disease"/>
            <person name="Feldgarden M."/>
            <person name="Van der Auwera G.A."/>
            <person name="Mahillon J."/>
            <person name="Duprez V."/>
            <person name="Timmery S."/>
            <person name="Mattelet C."/>
            <person name="Dierick K."/>
            <person name="Sun M."/>
            <person name="Yu Z."/>
            <person name="Zhu L."/>
            <person name="Hu X."/>
            <person name="Shank E.B."/>
            <person name="Swiecicka I."/>
            <person name="Hansen B.M."/>
            <person name="Andrup L."/>
            <person name="Walker B."/>
            <person name="Young S.K."/>
            <person name="Zeng Q."/>
            <person name="Gargeya S."/>
            <person name="Fitzgerald M."/>
            <person name="Haas B."/>
            <person name="Abouelleil A."/>
            <person name="Alvarado L."/>
            <person name="Arachchi H.M."/>
            <person name="Berlin A.M."/>
            <person name="Chapman S.B."/>
            <person name="Dewar J."/>
            <person name="Goldberg J."/>
            <person name="Griggs A."/>
            <person name="Gujja S."/>
            <person name="Hansen M."/>
            <person name="Howarth C."/>
            <person name="Imamovic A."/>
            <person name="Larimer J."/>
            <person name="McCowan C."/>
            <person name="Murphy C."/>
            <person name="Neiman D."/>
            <person name="Pearson M."/>
            <person name="Priest M."/>
            <person name="Roberts A."/>
            <person name="Saif S."/>
            <person name="Shea T."/>
            <person name="Sisk P."/>
            <person name="Sykes S."/>
            <person name="Wortman J."/>
            <person name="Nusbaum C."/>
            <person name="Birren B."/>
        </authorList>
    </citation>
    <scope>NUCLEOTIDE SEQUENCE [LARGE SCALE GENOMIC DNA]</scope>
    <source>
        <strain evidence="2 3">VD021</strain>
    </source>
</reference>
<dbReference type="Proteomes" id="UP000014040">
    <property type="component" value="Unassembled WGS sequence"/>
</dbReference>
<sequence length="51" mass="5097">MKKITSLILATVIALGVISATDATQSAAKKQLKIDEIMLLSNEAGPGGGAG</sequence>
<name>R8GY63_BACCE</name>
<evidence type="ECO:0000256" key="1">
    <source>
        <dbReference type="SAM" id="SignalP"/>
    </source>
</evidence>
<dbReference type="AlphaFoldDB" id="R8GY63"/>
<comment type="caution">
    <text evidence="2">The sequence shown here is derived from an EMBL/GenBank/DDBJ whole genome shotgun (WGS) entry which is preliminary data.</text>
</comment>